<sequence length="296" mass="33043">MPVALGPAIAVLICLERKAKHHGLVNMATKAAPRGLIVVVAAETGPKESWGRALLRNWHAIDAVGLVLLGFGWSLLLLPFSLKTYAEHGWRKPSMIAMMVVPYVVYEVKWAKIPSAPRRLMCNKTFIMSIIIYSFYFFAGNMRGLYWSSYVYVAKPGSQQDWVYYGNTMTLALCIFGPITGLLQRWTHRYKAIQLTGLCLKIIGLGIIEVYRRTLFYCLAPALALAFIPLVAACFQTNFYLGKCQNAVTNVGNDGQPAEEREEGQQGDERLPPAASKREAFLQFWGGRNAGSTKRQ</sequence>
<name>A0A168B1J0_CORFA</name>
<comment type="caution">
    <text evidence="7">The sequence shown here is derived from an EMBL/GenBank/DDBJ whole genome shotgun (WGS) entry which is preliminary data.</text>
</comment>
<comment type="subcellular location">
    <subcellularLocation>
        <location evidence="1">Membrane</location>
        <topology evidence="1">Multi-pass membrane protein</topology>
    </subcellularLocation>
</comment>
<feature type="transmembrane region" description="Helical" evidence="6">
    <location>
        <begin position="162"/>
        <end position="183"/>
    </location>
</feature>
<feature type="region of interest" description="Disordered" evidence="5">
    <location>
        <begin position="253"/>
        <end position="272"/>
    </location>
</feature>
<feature type="transmembrane region" description="Helical" evidence="6">
    <location>
        <begin position="60"/>
        <end position="82"/>
    </location>
</feature>
<evidence type="ECO:0000256" key="4">
    <source>
        <dbReference type="ARBA" id="ARBA00023136"/>
    </source>
</evidence>
<dbReference type="RefSeq" id="XP_018706092.1">
    <property type="nucleotide sequence ID" value="XM_018846364.1"/>
</dbReference>
<keyword evidence="8" id="KW-1185">Reference proteome</keyword>
<gene>
    <name evidence="7" type="ORF">ISF_02758</name>
</gene>
<evidence type="ECO:0000256" key="3">
    <source>
        <dbReference type="ARBA" id="ARBA00022989"/>
    </source>
</evidence>
<feature type="compositionally biased region" description="Basic and acidic residues" evidence="5">
    <location>
        <begin position="263"/>
        <end position="272"/>
    </location>
</feature>
<dbReference type="InterPro" id="IPR036259">
    <property type="entry name" value="MFS_trans_sf"/>
</dbReference>
<evidence type="ECO:0000256" key="6">
    <source>
        <dbReference type="SAM" id="Phobius"/>
    </source>
</evidence>
<dbReference type="Proteomes" id="UP000076744">
    <property type="component" value="Unassembled WGS sequence"/>
</dbReference>
<proteinExistence type="predicted"/>
<dbReference type="OrthoDB" id="4868920at2759"/>
<dbReference type="SUPFAM" id="SSF103473">
    <property type="entry name" value="MFS general substrate transporter"/>
    <property type="match status" value="1"/>
</dbReference>
<reference evidence="7 8" key="1">
    <citation type="journal article" date="2016" name="Genome Biol. Evol.">
        <title>Divergent and convergent evolution of fungal pathogenicity.</title>
        <authorList>
            <person name="Shang Y."/>
            <person name="Xiao G."/>
            <person name="Zheng P."/>
            <person name="Cen K."/>
            <person name="Zhan S."/>
            <person name="Wang C."/>
        </authorList>
    </citation>
    <scope>NUCLEOTIDE SEQUENCE [LARGE SCALE GENOMIC DNA]</scope>
    <source>
        <strain evidence="7 8">ARSEF 2679</strain>
    </source>
</reference>
<dbReference type="PANTHER" id="PTHR23501">
    <property type="entry name" value="MAJOR FACILITATOR SUPERFAMILY"/>
    <property type="match status" value="1"/>
</dbReference>
<dbReference type="GO" id="GO:0005886">
    <property type="term" value="C:plasma membrane"/>
    <property type="evidence" value="ECO:0007669"/>
    <property type="project" value="TreeGrafter"/>
</dbReference>
<dbReference type="PANTHER" id="PTHR23501:SF58">
    <property type="entry name" value="LOW AFFINITY HEME TRANSPORTER STR3"/>
    <property type="match status" value="1"/>
</dbReference>
<keyword evidence="4 6" id="KW-0472">Membrane</keyword>
<dbReference type="EMBL" id="AZHB01000005">
    <property type="protein sequence ID" value="OAA69488.1"/>
    <property type="molecule type" value="Genomic_DNA"/>
</dbReference>
<dbReference type="GO" id="GO:0022857">
    <property type="term" value="F:transmembrane transporter activity"/>
    <property type="evidence" value="ECO:0007669"/>
    <property type="project" value="TreeGrafter"/>
</dbReference>
<feature type="transmembrane region" description="Helical" evidence="6">
    <location>
        <begin position="214"/>
        <end position="235"/>
    </location>
</feature>
<organism evidence="7 8">
    <name type="scientific">Cordyceps fumosorosea (strain ARSEF 2679)</name>
    <name type="common">Isaria fumosorosea</name>
    <dbReference type="NCBI Taxonomy" id="1081104"/>
    <lineage>
        <taxon>Eukaryota</taxon>
        <taxon>Fungi</taxon>
        <taxon>Dikarya</taxon>
        <taxon>Ascomycota</taxon>
        <taxon>Pezizomycotina</taxon>
        <taxon>Sordariomycetes</taxon>
        <taxon>Hypocreomycetidae</taxon>
        <taxon>Hypocreales</taxon>
        <taxon>Cordycipitaceae</taxon>
        <taxon>Cordyceps</taxon>
    </lineage>
</organism>
<protein>
    <submittedName>
        <fullName evidence="7">Siderophore iron transporter</fullName>
    </submittedName>
</protein>
<evidence type="ECO:0000313" key="8">
    <source>
        <dbReference type="Proteomes" id="UP000076744"/>
    </source>
</evidence>
<accession>A0A168B1J0</accession>
<evidence type="ECO:0000313" key="7">
    <source>
        <dbReference type="EMBL" id="OAA69488.1"/>
    </source>
</evidence>
<evidence type="ECO:0000256" key="5">
    <source>
        <dbReference type="SAM" id="MobiDB-lite"/>
    </source>
</evidence>
<feature type="transmembrane region" description="Helical" evidence="6">
    <location>
        <begin position="125"/>
        <end position="142"/>
    </location>
</feature>
<keyword evidence="3 6" id="KW-1133">Transmembrane helix</keyword>
<evidence type="ECO:0000256" key="2">
    <source>
        <dbReference type="ARBA" id="ARBA00022692"/>
    </source>
</evidence>
<dbReference type="AlphaFoldDB" id="A0A168B1J0"/>
<keyword evidence="2 6" id="KW-0812">Transmembrane</keyword>
<dbReference type="GeneID" id="30019050"/>
<evidence type="ECO:0000256" key="1">
    <source>
        <dbReference type="ARBA" id="ARBA00004141"/>
    </source>
</evidence>